<dbReference type="EMBL" id="SAXT01000005">
    <property type="protein sequence ID" value="TXJ11513.1"/>
    <property type="molecule type" value="Genomic_DNA"/>
</dbReference>
<dbReference type="FunFam" id="3.40.50.300:FF:000127">
    <property type="entry name" value="Ribose import ATP-binding protein RbsA"/>
    <property type="match status" value="1"/>
</dbReference>
<dbReference type="PANTHER" id="PTHR43790">
    <property type="entry name" value="CARBOHYDRATE TRANSPORT ATP-BINDING PROTEIN MG119-RELATED"/>
    <property type="match status" value="1"/>
</dbReference>
<dbReference type="CDD" id="cd03215">
    <property type="entry name" value="ABC_Carb_Monos_II"/>
    <property type="match status" value="1"/>
</dbReference>
<keyword evidence="5" id="KW-0677">Repeat</keyword>
<comment type="caution">
    <text evidence="11">The sequence shown here is derived from an EMBL/GenBank/DDBJ whole genome shotgun (WGS) entry which is preliminary data.</text>
</comment>
<protein>
    <submittedName>
        <fullName evidence="11">ABC transporter ATP-binding protein</fullName>
    </submittedName>
</protein>
<evidence type="ECO:0000313" key="11">
    <source>
        <dbReference type="EMBL" id="TXJ11513.1"/>
    </source>
</evidence>
<accession>A0A5C8CFN5</accession>
<reference evidence="11 12" key="1">
    <citation type="journal article" date="1992" name="Lakartidningen">
        <title>[Penicillin V and not amoxicillin is the first choice preparation in acute otitis].</title>
        <authorList>
            <person name="Kamme C."/>
            <person name="Lundgren K."/>
            <person name="Prellner K."/>
        </authorList>
    </citation>
    <scope>NUCLEOTIDE SEQUENCE [LARGE SCALE GENOMIC DNA]</scope>
    <source>
        <strain evidence="11 12">W1</strain>
    </source>
</reference>
<dbReference type="PROSITE" id="PS00211">
    <property type="entry name" value="ABC_TRANSPORTER_1"/>
    <property type="match status" value="2"/>
</dbReference>
<keyword evidence="8" id="KW-1278">Translocase</keyword>
<keyword evidence="7 11" id="KW-0067">ATP-binding</keyword>
<dbReference type="PROSITE" id="PS50893">
    <property type="entry name" value="ABC_TRANSPORTER_2"/>
    <property type="match status" value="2"/>
</dbReference>
<evidence type="ECO:0000256" key="1">
    <source>
        <dbReference type="ARBA" id="ARBA00004202"/>
    </source>
</evidence>
<dbReference type="SUPFAM" id="SSF52540">
    <property type="entry name" value="P-loop containing nucleoside triphosphate hydrolases"/>
    <property type="match status" value="2"/>
</dbReference>
<evidence type="ECO:0000256" key="4">
    <source>
        <dbReference type="ARBA" id="ARBA00022597"/>
    </source>
</evidence>
<dbReference type="Gene3D" id="3.40.50.300">
    <property type="entry name" value="P-loop containing nucleotide triphosphate hydrolases"/>
    <property type="match status" value="2"/>
</dbReference>
<organism evidence="11 12">
    <name type="scientific">Brachyspira aalborgi</name>
    <dbReference type="NCBI Taxonomy" id="29522"/>
    <lineage>
        <taxon>Bacteria</taxon>
        <taxon>Pseudomonadati</taxon>
        <taxon>Spirochaetota</taxon>
        <taxon>Spirochaetia</taxon>
        <taxon>Brachyspirales</taxon>
        <taxon>Brachyspiraceae</taxon>
        <taxon>Brachyspira</taxon>
    </lineage>
</organism>
<dbReference type="GO" id="GO:0005524">
    <property type="term" value="F:ATP binding"/>
    <property type="evidence" value="ECO:0007669"/>
    <property type="project" value="UniProtKB-KW"/>
</dbReference>
<dbReference type="InterPro" id="IPR017871">
    <property type="entry name" value="ABC_transporter-like_CS"/>
</dbReference>
<dbReference type="RefSeq" id="WP_147758470.1">
    <property type="nucleotide sequence ID" value="NZ_SAXT01000005.1"/>
</dbReference>
<dbReference type="SMART" id="SM00382">
    <property type="entry name" value="AAA"/>
    <property type="match status" value="1"/>
</dbReference>
<evidence type="ECO:0000313" key="12">
    <source>
        <dbReference type="Proteomes" id="UP000325116"/>
    </source>
</evidence>
<feature type="domain" description="ABC transporter" evidence="10">
    <location>
        <begin position="7"/>
        <end position="242"/>
    </location>
</feature>
<evidence type="ECO:0000259" key="10">
    <source>
        <dbReference type="PROSITE" id="PS50893"/>
    </source>
</evidence>
<evidence type="ECO:0000256" key="9">
    <source>
        <dbReference type="ARBA" id="ARBA00023136"/>
    </source>
</evidence>
<dbReference type="GO" id="GO:0005886">
    <property type="term" value="C:plasma membrane"/>
    <property type="evidence" value="ECO:0007669"/>
    <property type="project" value="UniProtKB-SubCell"/>
</dbReference>
<dbReference type="GO" id="GO:0016887">
    <property type="term" value="F:ATP hydrolysis activity"/>
    <property type="evidence" value="ECO:0007669"/>
    <property type="project" value="InterPro"/>
</dbReference>
<dbReference type="InterPro" id="IPR050107">
    <property type="entry name" value="ABC_carbohydrate_import_ATPase"/>
</dbReference>
<evidence type="ECO:0000256" key="2">
    <source>
        <dbReference type="ARBA" id="ARBA00022448"/>
    </source>
</evidence>
<name>A0A5C8CFN5_9SPIR</name>
<evidence type="ECO:0000256" key="8">
    <source>
        <dbReference type="ARBA" id="ARBA00022967"/>
    </source>
</evidence>
<evidence type="ECO:0000256" key="5">
    <source>
        <dbReference type="ARBA" id="ARBA00022737"/>
    </source>
</evidence>
<dbReference type="CDD" id="cd03216">
    <property type="entry name" value="ABC_Carb_Monos_I"/>
    <property type="match status" value="1"/>
</dbReference>
<keyword evidence="4" id="KW-0762">Sugar transport</keyword>
<keyword evidence="6" id="KW-0547">Nucleotide-binding</keyword>
<keyword evidence="9" id="KW-0472">Membrane</keyword>
<feature type="domain" description="ABC transporter" evidence="10">
    <location>
        <begin position="260"/>
        <end position="504"/>
    </location>
</feature>
<dbReference type="Pfam" id="PF00005">
    <property type="entry name" value="ABC_tran"/>
    <property type="match status" value="2"/>
</dbReference>
<evidence type="ECO:0000256" key="7">
    <source>
        <dbReference type="ARBA" id="ARBA00022840"/>
    </source>
</evidence>
<dbReference type="PANTHER" id="PTHR43790:SF4">
    <property type="entry name" value="GUANOSINE IMPORT ATP-BINDING PROTEIN NUPO"/>
    <property type="match status" value="1"/>
</dbReference>
<dbReference type="Proteomes" id="UP000325116">
    <property type="component" value="Unassembled WGS sequence"/>
</dbReference>
<dbReference type="InterPro" id="IPR027417">
    <property type="entry name" value="P-loop_NTPase"/>
</dbReference>
<proteinExistence type="predicted"/>
<dbReference type="InterPro" id="IPR003593">
    <property type="entry name" value="AAA+_ATPase"/>
</dbReference>
<evidence type="ECO:0000256" key="3">
    <source>
        <dbReference type="ARBA" id="ARBA00022475"/>
    </source>
</evidence>
<comment type="subcellular location">
    <subcellularLocation>
        <location evidence="1">Cell membrane</location>
        <topology evidence="1">Peripheral membrane protein</topology>
    </subcellularLocation>
</comment>
<sequence>MPSSYCLEMINIKKNFDSIQAIVNGNFNLNKGEIHSLIGENGAGKSTMMKIAYGLYSADNGIINIKGDKFDSLTPKKAIDLGIGMVHQEFMLVKELTVLENIILGFEKKKGIAINFESSKKEINRYIENYKMNIQINKKVNQISVGEAQRVEIIKTLYRGAEILIFDEPTAVLTPQETKEFFKILNTLKNDGESIVFISHKLNEVMEISDRITVMRQGHYIDTVNKNETNIKQLAKMMVGRDVFLNNFEKKKIESSDIVLKVDNLWTSGEKELSKIRGISFDVKEGEILGIAGIDGNGQSELIEAICGLRKVEKGDVYLDNINITNKSPLKVRESGLSHIPEDRNLRGLNRGLNIAENVIALKFNKKPYSNNTIINNNEVIDTANRLINKFDIRPSNALVSTTNLSGGNAQKVVVAREVDADSKLLIAAQPSRGVDIGAIESIRKILNDEKEKGKAILLVSADLEEILSMSDRIIVMYEGRITGTLMPEEADDENLSLLMVGQNNNTLI</sequence>
<dbReference type="InterPro" id="IPR003439">
    <property type="entry name" value="ABC_transporter-like_ATP-bd"/>
</dbReference>
<keyword evidence="3" id="KW-1003">Cell membrane</keyword>
<keyword evidence="2" id="KW-0813">Transport</keyword>
<dbReference type="AlphaFoldDB" id="A0A5C8CFN5"/>
<gene>
    <name evidence="11" type="ORF">EPJ80_07245</name>
</gene>
<evidence type="ECO:0000256" key="6">
    <source>
        <dbReference type="ARBA" id="ARBA00022741"/>
    </source>
</evidence>